<proteinExistence type="inferred from homology"/>
<evidence type="ECO:0000256" key="6">
    <source>
        <dbReference type="ARBA" id="ARBA00023098"/>
    </source>
</evidence>
<name>A0A0C3F162_PILCF</name>
<evidence type="ECO:0000256" key="1">
    <source>
        <dbReference type="ARBA" id="ARBA00008780"/>
    </source>
</evidence>
<dbReference type="STRING" id="765440.A0A0C3F162"/>
<dbReference type="AlphaFoldDB" id="A0A0C3F162"/>
<reference evidence="11 12" key="1">
    <citation type="submission" date="2014-04" db="EMBL/GenBank/DDBJ databases">
        <authorList>
            <consortium name="DOE Joint Genome Institute"/>
            <person name="Kuo A."/>
            <person name="Tarkka M."/>
            <person name="Buscot F."/>
            <person name="Kohler A."/>
            <person name="Nagy L.G."/>
            <person name="Floudas D."/>
            <person name="Copeland A."/>
            <person name="Barry K.W."/>
            <person name="Cichocki N."/>
            <person name="Veneault-Fourrey C."/>
            <person name="LaButti K."/>
            <person name="Lindquist E.A."/>
            <person name="Lipzen A."/>
            <person name="Lundell T."/>
            <person name="Morin E."/>
            <person name="Murat C."/>
            <person name="Sun H."/>
            <person name="Tunlid A."/>
            <person name="Henrissat B."/>
            <person name="Grigoriev I.V."/>
            <person name="Hibbett D.S."/>
            <person name="Martin F."/>
            <person name="Nordberg H.P."/>
            <person name="Cantor M.N."/>
            <person name="Hua S.X."/>
        </authorList>
    </citation>
    <scope>NUCLEOTIDE SEQUENCE [LARGE SCALE GENOMIC DNA]</scope>
    <source>
        <strain evidence="11 12">F 1598</strain>
    </source>
</reference>
<evidence type="ECO:0000256" key="4">
    <source>
        <dbReference type="ARBA" id="ARBA00022801"/>
    </source>
</evidence>
<evidence type="ECO:0000313" key="11">
    <source>
        <dbReference type="EMBL" id="KIM73904.1"/>
    </source>
</evidence>
<dbReference type="SMART" id="SM00022">
    <property type="entry name" value="PLAc"/>
    <property type="match status" value="1"/>
</dbReference>
<organism evidence="11 12">
    <name type="scientific">Piloderma croceum (strain F 1598)</name>
    <dbReference type="NCBI Taxonomy" id="765440"/>
    <lineage>
        <taxon>Eukaryota</taxon>
        <taxon>Fungi</taxon>
        <taxon>Dikarya</taxon>
        <taxon>Basidiomycota</taxon>
        <taxon>Agaricomycotina</taxon>
        <taxon>Agaricomycetes</taxon>
        <taxon>Agaricomycetidae</taxon>
        <taxon>Atheliales</taxon>
        <taxon>Atheliaceae</taxon>
        <taxon>Piloderma</taxon>
    </lineage>
</organism>
<sequence>MNLVYFVIALVSAWPFLVHGQSAASIAYTPKVGKCAQGFSLVRRAGSPPHQTLSTSELEYLQARKSKVLPNAWKTYLTNVQNSKASSLPSYACNILNGHSQDMPNLGIATSGGGYRAALFGAGVLNTLDGRNSSSVQKGTGGLLQAASYLSGLSGGSWLVTSLYQANFPSMQELIFGSEAKDLSGWMTEFGIAAPTNDSTQTQLFIAELVSEIKGKHDTGFPVTFGDVWARTLARHFLTGTTEANFFDNSSHGAGKTFSGIADLSCITSHLAPFPIITANSVSKAENTSNILTAEGDFVPLTNPMYEFNIFEMGSYDPILSAFTPMRNLGTTNSTSCVTGYDQAAFMLGTSSELFNELNTSAAALASSSIGPIIQFMNATLPQPGIELDVCRFPNPFRGVAEDTFIDSSQTVLSMVDGGEDGEVIPMQPLLVKARDLDVIFAIDAEGNSSAWADGSSMIASQNRTTFFPSAYSFPPIPQTTSEFISLKLTTQTTFFGCNTPSAPLVIYLANGGPPRNSTAPAVTNAPTTQDTFSTDLLQEILTQAGETATQGNSGSSSVDPEWPACLACAVVDRVRQRSGTARSGICASCFDRYCWAGK</sequence>
<dbReference type="GO" id="GO:0004623">
    <property type="term" value="F:phospholipase A2 activity"/>
    <property type="evidence" value="ECO:0007669"/>
    <property type="project" value="TreeGrafter"/>
</dbReference>
<dbReference type="InterPro" id="IPR002642">
    <property type="entry name" value="LysoPLipase_cat_dom"/>
</dbReference>
<comment type="similarity">
    <text evidence="1 9">Belongs to the lysophospholipase family.</text>
</comment>
<keyword evidence="5 8" id="KW-0442">Lipid degradation</keyword>
<dbReference type="GO" id="GO:0004622">
    <property type="term" value="F:phosphatidylcholine lysophospholipase activity"/>
    <property type="evidence" value="ECO:0007669"/>
    <property type="project" value="UniProtKB-EC"/>
</dbReference>
<dbReference type="Pfam" id="PF01735">
    <property type="entry name" value="PLA2_B"/>
    <property type="match status" value="1"/>
</dbReference>
<dbReference type="PANTHER" id="PTHR10728:SF33">
    <property type="entry name" value="LYSOPHOSPHOLIPASE 1-RELATED"/>
    <property type="match status" value="1"/>
</dbReference>
<dbReference type="FunCoup" id="A0A0C3F162">
    <property type="interactions" value="210"/>
</dbReference>
<evidence type="ECO:0000256" key="3">
    <source>
        <dbReference type="ARBA" id="ARBA00022729"/>
    </source>
</evidence>
<dbReference type="Proteomes" id="UP000054166">
    <property type="component" value="Unassembled WGS sequence"/>
</dbReference>
<dbReference type="OrthoDB" id="4084751at2759"/>
<dbReference type="EC" id="3.1.1.5" evidence="2 9"/>
<keyword evidence="3 9" id="KW-0732">Signal</keyword>
<feature type="chain" id="PRO_5005111051" description="Lysophospholipase" evidence="9">
    <location>
        <begin position="21"/>
        <end position="599"/>
    </location>
</feature>
<dbReference type="PANTHER" id="PTHR10728">
    <property type="entry name" value="CYTOSOLIC PHOSPHOLIPASE A2"/>
    <property type="match status" value="1"/>
</dbReference>
<dbReference type="Gene3D" id="3.40.1090.10">
    <property type="entry name" value="Cytosolic phospholipase A2 catalytic domain"/>
    <property type="match status" value="1"/>
</dbReference>
<dbReference type="GO" id="GO:0005829">
    <property type="term" value="C:cytosol"/>
    <property type="evidence" value="ECO:0007669"/>
    <property type="project" value="TreeGrafter"/>
</dbReference>
<evidence type="ECO:0000256" key="5">
    <source>
        <dbReference type="ARBA" id="ARBA00022963"/>
    </source>
</evidence>
<evidence type="ECO:0000259" key="10">
    <source>
        <dbReference type="PROSITE" id="PS51210"/>
    </source>
</evidence>
<dbReference type="InterPro" id="IPR016035">
    <property type="entry name" value="Acyl_Trfase/lysoPLipase"/>
</dbReference>
<keyword evidence="12" id="KW-1185">Reference proteome</keyword>
<dbReference type="EMBL" id="KN833071">
    <property type="protein sequence ID" value="KIM73904.1"/>
    <property type="molecule type" value="Genomic_DNA"/>
</dbReference>
<dbReference type="PROSITE" id="PS51210">
    <property type="entry name" value="PLA2C"/>
    <property type="match status" value="1"/>
</dbReference>
<evidence type="ECO:0000256" key="9">
    <source>
        <dbReference type="RuleBase" id="RU362103"/>
    </source>
</evidence>
<feature type="signal peptide" evidence="9">
    <location>
        <begin position="1"/>
        <end position="20"/>
    </location>
</feature>
<evidence type="ECO:0000256" key="2">
    <source>
        <dbReference type="ARBA" id="ARBA00013274"/>
    </source>
</evidence>
<reference evidence="12" key="2">
    <citation type="submission" date="2015-01" db="EMBL/GenBank/DDBJ databases">
        <title>Evolutionary Origins and Diversification of the Mycorrhizal Mutualists.</title>
        <authorList>
            <consortium name="DOE Joint Genome Institute"/>
            <consortium name="Mycorrhizal Genomics Consortium"/>
            <person name="Kohler A."/>
            <person name="Kuo A."/>
            <person name="Nagy L.G."/>
            <person name="Floudas D."/>
            <person name="Copeland A."/>
            <person name="Barry K.W."/>
            <person name="Cichocki N."/>
            <person name="Veneault-Fourrey C."/>
            <person name="LaButti K."/>
            <person name="Lindquist E.A."/>
            <person name="Lipzen A."/>
            <person name="Lundell T."/>
            <person name="Morin E."/>
            <person name="Murat C."/>
            <person name="Riley R."/>
            <person name="Ohm R."/>
            <person name="Sun H."/>
            <person name="Tunlid A."/>
            <person name="Henrissat B."/>
            <person name="Grigoriev I.V."/>
            <person name="Hibbett D.S."/>
            <person name="Martin F."/>
        </authorList>
    </citation>
    <scope>NUCLEOTIDE SEQUENCE [LARGE SCALE GENOMIC DNA]</scope>
    <source>
        <strain evidence="12">F 1598</strain>
    </source>
</reference>
<dbReference type="InParanoid" id="A0A0C3F162"/>
<evidence type="ECO:0000256" key="8">
    <source>
        <dbReference type="PROSITE-ProRule" id="PRU00555"/>
    </source>
</evidence>
<accession>A0A0C3F162</accession>
<feature type="domain" description="PLA2c" evidence="10">
    <location>
        <begin position="55"/>
        <end position="599"/>
    </location>
</feature>
<keyword evidence="6 8" id="KW-0443">Lipid metabolism</keyword>
<dbReference type="GO" id="GO:0046475">
    <property type="term" value="P:glycerophospholipid catabolic process"/>
    <property type="evidence" value="ECO:0007669"/>
    <property type="project" value="TreeGrafter"/>
</dbReference>
<keyword evidence="7" id="KW-0325">Glycoprotein</keyword>
<evidence type="ECO:0000313" key="12">
    <source>
        <dbReference type="Proteomes" id="UP000054166"/>
    </source>
</evidence>
<gene>
    <name evidence="11" type="ORF">PILCRDRAFT_828726</name>
</gene>
<dbReference type="SUPFAM" id="SSF52151">
    <property type="entry name" value="FabD/lysophospholipase-like"/>
    <property type="match status" value="1"/>
</dbReference>
<dbReference type="HOGENOM" id="CLU_014602_1_0_1"/>
<protein>
    <recommendedName>
        <fullName evidence="2 9">Lysophospholipase</fullName>
        <ecNumber evidence="2 9">3.1.1.5</ecNumber>
    </recommendedName>
</protein>
<keyword evidence="4 8" id="KW-0378">Hydrolase</keyword>
<comment type="catalytic activity">
    <reaction evidence="9">
        <text>a 1-acyl-sn-glycero-3-phosphocholine + H2O = sn-glycerol 3-phosphocholine + a fatty acid + H(+)</text>
        <dbReference type="Rhea" id="RHEA:15177"/>
        <dbReference type="ChEBI" id="CHEBI:15377"/>
        <dbReference type="ChEBI" id="CHEBI:15378"/>
        <dbReference type="ChEBI" id="CHEBI:16870"/>
        <dbReference type="ChEBI" id="CHEBI:28868"/>
        <dbReference type="ChEBI" id="CHEBI:58168"/>
        <dbReference type="EC" id="3.1.1.5"/>
    </reaction>
</comment>
<evidence type="ECO:0000256" key="7">
    <source>
        <dbReference type="ARBA" id="ARBA00023180"/>
    </source>
</evidence>